<comment type="caution">
    <text evidence="1">The sequence shown here is derived from an EMBL/GenBank/DDBJ whole genome shotgun (WGS) entry which is preliminary data.</text>
</comment>
<name>A0A2H9T4H9_9ZZZZ</name>
<proteinExistence type="predicted"/>
<evidence type="ECO:0000313" key="1">
    <source>
        <dbReference type="EMBL" id="PJE78123.1"/>
    </source>
</evidence>
<reference evidence="1" key="1">
    <citation type="journal article" date="2017" name="Appl. Environ. Microbiol.">
        <title>Molecular characterization of an Endozoicomonas-like organism causing infection in king scallop Pecten maximus L.</title>
        <authorList>
            <person name="Cano I."/>
            <person name="van Aerle R."/>
            <person name="Ross S."/>
            <person name="Verner-Jeffreys D.W."/>
            <person name="Paley R.K."/>
            <person name="Rimmer G."/>
            <person name="Ryder D."/>
            <person name="Hooper P."/>
            <person name="Stone D."/>
            <person name="Feist S.W."/>
        </authorList>
    </citation>
    <scope>NUCLEOTIDE SEQUENCE</scope>
</reference>
<dbReference type="InterPro" id="IPR036691">
    <property type="entry name" value="Endo/exonu/phosph_ase_sf"/>
</dbReference>
<dbReference type="AlphaFoldDB" id="A0A2H9T4H9"/>
<protein>
    <recommendedName>
        <fullName evidence="2">Endonuclease/exonuclease/phosphatase domain-containing protein</fullName>
    </recommendedName>
</protein>
<gene>
    <name evidence="1" type="ORF">CI610_02945</name>
</gene>
<evidence type="ECO:0008006" key="2">
    <source>
        <dbReference type="Google" id="ProtNLM"/>
    </source>
</evidence>
<dbReference type="EMBL" id="NSIT01000259">
    <property type="protein sequence ID" value="PJE78123.1"/>
    <property type="molecule type" value="Genomic_DNA"/>
</dbReference>
<organism evidence="1">
    <name type="scientific">invertebrate metagenome</name>
    <dbReference type="NCBI Taxonomy" id="1711999"/>
    <lineage>
        <taxon>unclassified sequences</taxon>
        <taxon>metagenomes</taxon>
        <taxon>organismal metagenomes</taxon>
    </lineage>
</organism>
<dbReference type="SUPFAM" id="SSF56219">
    <property type="entry name" value="DNase I-like"/>
    <property type="match status" value="1"/>
</dbReference>
<dbReference type="Gene3D" id="3.60.10.10">
    <property type="entry name" value="Endonuclease/exonuclease/phosphatase"/>
    <property type="match status" value="1"/>
</dbReference>
<sequence length="135" mass="15689">MTESNKVNAMCWNCEGIMAGMPYLLKCLDTYDIDICGLSEHWVREYQLSFFNSFNHSGYKCFVKPVYEVDPFRYKCSIRGGVCLLYKSLLNVQEIIIDSPRIVGLELQSASGEYSYWFSVYMPASSRPFEIFQEH</sequence>
<accession>A0A2H9T4H9</accession>